<reference evidence="11 12" key="1">
    <citation type="submission" date="2014-09" db="EMBL/GenBank/DDBJ databases">
        <title>Complete genome sequence of Endomicrobium proavitum.</title>
        <authorList>
            <person name="Zheng H."/>
        </authorList>
    </citation>
    <scope>NUCLEOTIDE SEQUENCE [LARGE SCALE GENOMIC DNA]</scope>
    <source>
        <strain evidence="11 12">Rsa215</strain>
    </source>
</reference>
<evidence type="ECO:0000259" key="9">
    <source>
        <dbReference type="Pfam" id="PF00278"/>
    </source>
</evidence>
<dbReference type="STRING" id="1408281.Epro_0763"/>
<evidence type="ECO:0000256" key="3">
    <source>
        <dbReference type="ARBA" id="ARBA00022898"/>
    </source>
</evidence>
<evidence type="ECO:0000313" key="12">
    <source>
        <dbReference type="Proteomes" id="UP000035337"/>
    </source>
</evidence>
<dbReference type="UniPathway" id="UPA00034">
    <property type="reaction ID" value="UER00027"/>
</dbReference>
<dbReference type="NCBIfam" id="TIGR01048">
    <property type="entry name" value="lysA"/>
    <property type="match status" value="1"/>
</dbReference>
<dbReference type="SUPFAM" id="SSF51419">
    <property type="entry name" value="PLP-binding barrel"/>
    <property type="match status" value="1"/>
</dbReference>
<feature type="binding site" evidence="5">
    <location>
        <position position="236"/>
    </location>
    <ligand>
        <name>pyridoxal 5'-phosphate</name>
        <dbReference type="ChEBI" id="CHEBI:597326"/>
    </ligand>
</feature>
<dbReference type="Gene3D" id="2.40.37.10">
    <property type="entry name" value="Lyase, Ornithine Decarboxylase, Chain A, domain 1"/>
    <property type="match status" value="1"/>
</dbReference>
<feature type="binding site" evidence="5">
    <location>
        <position position="368"/>
    </location>
    <ligand>
        <name>pyridoxal 5'-phosphate</name>
        <dbReference type="ChEBI" id="CHEBI:597326"/>
    </ligand>
</feature>
<dbReference type="SUPFAM" id="SSF50621">
    <property type="entry name" value="Alanine racemase C-terminal domain-like"/>
    <property type="match status" value="1"/>
</dbReference>
<feature type="domain" description="Orn/DAP/Arg decarboxylase 2 C-terminal" evidence="9">
    <location>
        <begin position="28"/>
        <end position="366"/>
    </location>
</feature>
<feature type="domain" description="Orn/DAP/Arg decarboxylase 2 N-terminal" evidence="10">
    <location>
        <begin position="34"/>
        <end position="277"/>
    </location>
</feature>
<dbReference type="InterPro" id="IPR002986">
    <property type="entry name" value="DAP_deCOOHase_LysA"/>
</dbReference>
<dbReference type="InterPro" id="IPR022643">
    <property type="entry name" value="De-COase2_C"/>
</dbReference>
<dbReference type="EC" id="4.1.1.20" evidence="5 6"/>
<evidence type="ECO:0000256" key="4">
    <source>
        <dbReference type="ARBA" id="ARBA00023239"/>
    </source>
</evidence>
<keyword evidence="5 8" id="KW-0457">Lysine biosynthesis</keyword>
<dbReference type="RefSeq" id="WP_052570681.1">
    <property type="nucleotide sequence ID" value="NZ_CP009498.1"/>
</dbReference>
<organism evidence="11 12">
    <name type="scientific">Endomicrobium proavitum</name>
    <dbReference type="NCBI Taxonomy" id="1408281"/>
    <lineage>
        <taxon>Bacteria</taxon>
        <taxon>Pseudomonadati</taxon>
        <taxon>Elusimicrobiota</taxon>
        <taxon>Endomicrobiia</taxon>
        <taxon>Endomicrobiales</taxon>
        <taxon>Endomicrobiaceae</taxon>
        <taxon>Endomicrobium</taxon>
    </lineage>
</organism>
<evidence type="ECO:0000256" key="8">
    <source>
        <dbReference type="RuleBase" id="RU003738"/>
    </source>
</evidence>
<dbReference type="EMBL" id="CP009498">
    <property type="protein sequence ID" value="AKL98142.1"/>
    <property type="molecule type" value="Genomic_DNA"/>
</dbReference>
<sequence>MLSFKGKDLYVENVKLSDIAKKFGTSTYVYSKNQLIKNFQNYKNALTKDGIICFACKTNSNAAILKILAKLGAGADTTSGGEIYRCLKAGFNPSKIVYAGVGKTAEEIEYALKNKILMFNVESLEELDLIDKIAGKLKVKAKIAFRINPHVDPDTHSYITTGKKGTKFGIAYDDAVNAYVTAKKKKNIIISGIHSHIGSQILETKSFALAAKKINKIVKDVEANGINIEYIDCGGGLGIEYVKGEKPATPKQLMSEIFPLFDKDKKFIFEPGRSITASAGHLLAKVIYRKISGGKSFLITDAGMNDLIRPSFYDAYHEIIPIKRTSAKKVKTDVVGPICESSDFMGKDRMLPVVEQGGCLLIKDAGAYGAAMSSQYNSRPLLAEVLVDGNKATLIKRRAAYEDLLLNETSSK</sequence>
<accession>A0A0G3WJU5</accession>
<dbReference type="OrthoDB" id="9802241at2"/>
<comment type="subunit">
    <text evidence="5">Homodimer.</text>
</comment>
<dbReference type="Gene3D" id="3.20.20.10">
    <property type="entry name" value="Alanine racemase"/>
    <property type="match status" value="1"/>
</dbReference>
<dbReference type="PATRIC" id="fig|1408281.3.peg.781"/>
<dbReference type="HAMAP" id="MF_02120">
    <property type="entry name" value="LysA"/>
    <property type="match status" value="1"/>
</dbReference>
<dbReference type="PRINTS" id="PR01181">
    <property type="entry name" value="DAPDCRBXLASE"/>
</dbReference>
<feature type="active site" description="Proton donor" evidence="7">
    <location>
        <position position="339"/>
    </location>
</feature>
<dbReference type="Pfam" id="PF02784">
    <property type="entry name" value="Orn_Arg_deC_N"/>
    <property type="match status" value="1"/>
</dbReference>
<dbReference type="PANTHER" id="PTHR43727:SF2">
    <property type="entry name" value="GROUP IV DECARBOXYLASE"/>
    <property type="match status" value="1"/>
</dbReference>
<dbReference type="FunFam" id="3.20.20.10:FF:000003">
    <property type="entry name" value="Diaminopimelate decarboxylase"/>
    <property type="match status" value="1"/>
</dbReference>
<evidence type="ECO:0000256" key="6">
    <source>
        <dbReference type="NCBIfam" id="TIGR01048"/>
    </source>
</evidence>
<name>A0A0G3WJU5_9BACT</name>
<dbReference type="GO" id="GO:0008836">
    <property type="term" value="F:diaminopimelate decarboxylase activity"/>
    <property type="evidence" value="ECO:0007669"/>
    <property type="project" value="UniProtKB-UniRule"/>
</dbReference>
<dbReference type="CDD" id="cd06828">
    <property type="entry name" value="PLPDE_III_DapDC"/>
    <property type="match status" value="1"/>
</dbReference>
<keyword evidence="2 5" id="KW-0210">Decarboxylase</keyword>
<dbReference type="InterPro" id="IPR000183">
    <property type="entry name" value="Orn/DAP/Arg_de-COase"/>
</dbReference>
<dbReference type="Proteomes" id="UP000035337">
    <property type="component" value="Chromosome"/>
</dbReference>
<dbReference type="GO" id="GO:0009089">
    <property type="term" value="P:lysine biosynthetic process via diaminopimelate"/>
    <property type="evidence" value="ECO:0007669"/>
    <property type="project" value="UniProtKB-UniRule"/>
</dbReference>
<dbReference type="AlphaFoldDB" id="A0A0G3WJU5"/>
<comment type="function">
    <text evidence="5">Specifically catalyzes the decarboxylation of meso-diaminopimelate (meso-DAP) to L-lysine.</text>
</comment>
<dbReference type="InterPro" id="IPR022644">
    <property type="entry name" value="De-COase2_N"/>
</dbReference>
<keyword evidence="4 5" id="KW-0456">Lyase</keyword>
<evidence type="ECO:0000313" key="11">
    <source>
        <dbReference type="EMBL" id="AKL98142.1"/>
    </source>
</evidence>
<comment type="pathway">
    <text evidence="5 8">Amino-acid biosynthesis; L-lysine biosynthesis via DAP pathway; L-lysine from DL-2,6-diaminopimelate: step 1/1.</text>
</comment>
<feature type="binding site" evidence="5">
    <location>
        <position position="313"/>
    </location>
    <ligand>
        <name>substrate</name>
    </ligand>
</feature>
<dbReference type="KEGG" id="epo:Epro_0763"/>
<evidence type="ECO:0000256" key="7">
    <source>
        <dbReference type="PIRSR" id="PIRSR600183-50"/>
    </source>
</evidence>
<dbReference type="PANTHER" id="PTHR43727">
    <property type="entry name" value="DIAMINOPIMELATE DECARBOXYLASE"/>
    <property type="match status" value="1"/>
</dbReference>
<feature type="binding site" evidence="5">
    <location>
        <position position="368"/>
    </location>
    <ligand>
        <name>substrate</name>
    </ligand>
</feature>
<evidence type="ECO:0000259" key="10">
    <source>
        <dbReference type="Pfam" id="PF02784"/>
    </source>
</evidence>
<keyword evidence="3 5" id="KW-0663">Pyridoxal phosphate</keyword>
<feature type="binding site" evidence="5">
    <location>
        <begin position="270"/>
        <end position="273"/>
    </location>
    <ligand>
        <name>pyridoxal 5'-phosphate</name>
        <dbReference type="ChEBI" id="CHEBI:597326"/>
    </ligand>
</feature>
<evidence type="ECO:0000256" key="1">
    <source>
        <dbReference type="ARBA" id="ARBA00001933"/>
    </source>
</evidence>
<dbReference type="InterPro" id="IPR009006">
    <property type="entry name" value="Ala_racemase/Decarboxylase_C"/>
</dbReference>
<keyword evidence="12" id="KW-1185">Reference proteome</keyword>
<dbReference type="InterPro" id="IPR029066">
    <property type="entry name" value="PLP-binding_barrel"/>
</dbReference>
<keyword evidence="5" id="KW-0028">Amino-acid biosynthesis</keyword>
<dbReference type="GO" id="GO:0030170">
    <property type="term" value="F:pyridoxal phosphate binding"/>
    <property type="evidence" value="ECO:0007669"/>
    <property type="project" value="UniProtKB-UniRule"/>
</dbReference>
<comment type="similarity">
    <text evidence="5">Belongs to the Orn/Lys/Arg decarboxylase class-II family. LysA subfamily.</text>
</comment>
<feature type="binding site" evidence="5">
    <location>
        <position position="273"/>
    </location>
    <ligand>
        <name>substrate</name>
    </ligand>
</feature>
<dbReference type="Pfam" id="PF00278">
    <property type="entry name" value="Orn_DAP_Arg_deC"/>
    <property type="match status" value="1"/>
</dbReference>
<feature type="binding site" evidence="5">
    <location>
        <position position="340"/>
    </location>
    <ligand>
        <name>substrate</name>
    </ligand>
</feature>
<gene>
    <name evidence="5 11" type="primary">lysA</name>
    <name evidence="11" type="ORF">Epro_0763</name>
</gene>
<proteinExistence type="inferred from homology"/>
<evidence type="ECO:0000256" key="2">
    <source>
        <dbReference type="ARBA" id="ARBA00022793"/>
    </source>
</evidence>
<evidence type="ECO:0000256" key="5">
    <source>
        <dbReference type="HAMAP-Rule" id="MF_02120"/>
    </source>
</evidence>
<protein>
    <recommendedName>
        <fullName evidence="5 6">Diaminopimelate decarboxylase</fullName>
        <shortName evidence="5">DAP decarboxylase</shortName>
        <shortName evidence="5">DAPDC</shortName>
        <ecNumber evidence="5 6">4.1.1.20</ecNumber>
    </recommendedName>
</protein>
<comment type="cofactor">
    <cofactor evidence="1 5 7 8">
        <name>pyridoxal 5'-phosphate</name>
        <dbReference type="ChEBI" id="CHEBI:597326"/>
    </cofactor>
</comment>
<comment type="catalytic activity">
    <reaction evidence="5 8">
        <text>meso-2,6-diaminopimelate + H(+) = L-lysine + CO2</text>
        <dbReference type="Rhea" id="RHEA:15101"/>
        <dbReference type="ChEBI" id="CHEBI:15378"/>
        <dbReference type="ChEBI" id="CHEBI:16526"/>
        <dbReference type="ChEBI" id="CHEBI:32551"/>
        <dbReference type="ChEBI" id="CHEBI:57791"/>
        <dbReference type="EC" id="4.1.1.20"/>
    </reaction>
</comment>
<feature type="modified residue" description="N6-(pyridoxal phosphate)lysine" evidence="5 7">
    <location>
        <position position="57"/>
    </location>
</feature>
<dbReference type="PRINTS" id="PR01179">
    <property type="entry name" value="ODADCRBXLASE"/>
</dbReference>
<feature type="binding site" evidence="5">
    <location>
        <position position="309"/>
    </location>
    <ligand>
        <name>substrate</name>
    </ligand>
</feature>